<dbReference type="Proteomes" id="UP000223596">
    <property type="component" value="Unassembled WGS sequence"/>
</dbReference>
<dbReference type="Gene3D" id="3.40.190.10">
    <property type="entry name" value="Periplasmic binding protein-like II"/>
    <property type="match status" value="2"/>
</dbReference>
<dbReference type="PROSITE" id="PS51257">
    <property type="entry name" value="PROKAR_LIPOPROTEIN"/>
    <property type="match status" value="1"/>
</dbReference>
<dbReference type="PANTHER" id="PTHR31528:SF3">
    <property type="entry name" value="THIAMINE BIOSYNTHESIS PROTEIN HI_0357-RELATED"/>
    <property type="match status" value="1"/>
</dbReference>
<dbReference type="RefSeq" id="WP_003514228.1">
    <property type="nucleotide sequence ID" value="NZ_CP013828.1"/>
</dbReference>
<evidence type="ECO:0000256" key="1">
    <source>
        <dbReference type="SAM" id="SignalP"/>
    </source>
</evidence>
<proteinExistence type="predicted"/>
<dbReference type="InterPro" id="IPR015168">
    <property type="entry name" value="SsuA/THI5"/>
</dbReference>
<dbReference type="InterPro" id="IPR027939">
    <property type="entry name" value="NMT1/THI5"/>
</dbReference>
<name>A0AB36TJM8_ACETH</name>
<evidence type="ECO:0000313" key="4">
    <source>
        <dbReference type="Proteomes" id="UP000223596"/>
    </source>
</evidence>
<feature type="domain" description="SsuA/THI5-like" evidence="2">
    <location>
        <begin position="54"/>
        <end position="268"/>
    </location>
</feature>
<evidence type="ECO:0000259" key="2">
    <source>
        <dbReference type="Pfam" id="PF09084"/>
    </source>
</evidence>
<organism evidence="3 4">
    <name type="scientific">Acetivibrio thermocellus AD2</name>
    <dbReference type="NCBI Taxonomy" id="1138384"/>
    <lineage>
        <taxon>Bacteria</taxon>
        <taxon>Bacillati</taxon>
        <taxon>Bacillota</taxon>
        <taxon>Clostridia</taxon>
        <taxon>Eubacteriales</taxon>
        <taxon>Oscillospiraceae</taxon>
        <taxon>Acetivibrio</taxon>
    </lineage>
</organism>
<dbReference type="PANTHER" id="PTHR31528">
    <property type="entry name" value="4-AMINO-5-HYDROXYMETHYL-2-METHYLPYRIMIDINE PHOSPHATE SYNTHASE THI11-RELATED"/>
    <property type="match status" value="1"/>
</dbReference>
<gene>
    <name evidence="3" type="ORF">M972_112897</name>
</gene>
<comment type="caution">
    <text evidence="3">The sequence shown here is derived from an EMBL/GenBank/DDBJ whole genome shotgun (WGS) entry which is preliminary data.</text>
</comment>
<reference evidence="3 4" key="1">
    <citation type="submission" date="2017-09" db="EMBL/GenBank/DDBJ databases">
        <title>Evaluation of Pacific Biosciences Sequencing Technology to Finishing C. thermocellum Genome Sequences.</title>
        <authorList>
            <person name="Brown S."/>
        </authorList>
    </citation>
    <scope>NUCLEOTIDE SEQUENCE [LARGE SCALE GENOMIC DNA]</scope>
    <source>
        <strain evidence="3 4">AD2</strain>
    </source>
</reference>
<accession>A0AB36TJM8</accession>
<feature type="signal peptide" evidence="1">
    <location>
        <begin position="1"/>
        <end position="19"/>
    </location>
</feature>
<dbReference type="AlphaFoldDB" id="A0AB36TJM8"/>
<dbReference type="SMR" id="A0AB36TJM8"/>
<dbReference type="EMBL" id="PDBW01000001">
    <property type="protein sequence ID" value="PFH04074.1"/>
    <property type="molecule type" value="Genomic_DNA"/>
</dbReference>
<dbReference type="GeneID" id="35803480"/>
<feature type="chain" id="PRO_5044238539" evidence="1">
    <location>
        <begin position="20"/>
        <end position="342"/>
    </location>
</feature>
<evidence type="ECO:0000313" key="3">
    <source>
        <dbReference type="EMBL" id="PFH04074.1"/>
    </source>
</evidence>
<keyword evidence="1" id="KW-0732">Signal</keyword>
<dbReference type="Pfam" id="PF09084">
    <property type="entry name" value="NMT1"/>
    <property type="match status" value="1"/>
</dbReference>
<sequence>MKRRNVLTAIFMAIILAFAATSCGIERTPSPSPNQTSSADGKQKISFVLDWVPNTNHTGIYVAKVKGYFAEEGLDVDIIQPGESSADQMVATNTAQFGISYQEGVTFARASGAPLVSLAAVIQHNTSGFGSPKDKQIVSPKDFEGKKYGGWGSEVEEAMVRQVVKDAGGDPDKVQIVTIGTADFLQACETGQIDFAWIFEGWDFINAANKGVELNYIPLRELSETFDYYTPVIVTNEDNIKNNPELVKKFMRAVEKGYKFAMENPDEAAECLLQLAPELDRKLVVKSQRFLASKYQDDAPYWGMQKKEVWERYMNWLYENKFIDAPIDVEKAFTNDFLQNGQ</sequence>
<protein>
    <submittedName>
        <fullName evidence="3">ABC-type nitrate/sulfonate/bicarbonate transport system substrate-binding protein</fullName>
    </submittedName>
</protein>
<dbReference type="GO" id="GO:0009228">
    <property type="term" value="P:thiamine biosynthetic process"/>
    <property type="evidence" value="ECO:0007669"/>
    <property type="project" value="InterPro"/>
</dbReference>
<dbReference type="SUPFAM" id="SSF53850">
    <property type="entry name" value="Periplasmic binding protein-like II"/>
    <property type="match status" value="1"/>
</dbReference>